<dbReference type="SUPFAM" id="SSF51735">
    <property type="entry name" value="NAD(P)-binding Rossmann-fold domains"/>
    <property type="match status" value="1"/>
</dbReference>
<feature type="domain" description="D-isomer specific 2-hydroxyacid dehydrogenase catalytic" evidence="6">
    <location>
        <begin position="55"/>
        <end position="326"/>
    </location>
</feature>
<protein>
    <recommendedName>
        <fullName evidence="4">glyoxylate reductase (NADP(+))</fullName>
        <ecNumber evidence="4">1.1.1.79</ecNumber>
    </recommendedName>
</protein>
<dbReference type="EC" id="1.1.1.79" evidence="4"/>
<evidence type="ECO:0000313" key="9">
    <source>
        <dbReference type="Proteomes" id="UP001159364"/>
    </source>
</evidence>
<sequence length="332" mass="36240">MAKSEISSQSTPQLPQVLLMREPPAFTLCGEQPFSSDKFRYLKAYESTLPLDQFLTTHAQSVQAILSSHNAPVTAAILRLLPEARLVVTTSAGLNQIDLPECRRRGIKVANSGTVSAANVADLAIALLIDVKRKISASNRYVKQGLWSTNEDYPLGSKLRGKRVGIVGLGSIGSEIAKRLEAFGCYISYNSRNQKPSVSYPFYHEVHELAADSDVLIICCALNDQTHHLIDKEVLSALGKEGFIVNVGRGPIIDEKEMVRCLMKGEIAGAGLDVFEDEPDVPQELFALDNVVLSPHRAVFTQESINDLGKLVVGNLEAFFSSKPLLSEFLGD</sequence>
<dbReference type="PANTHER" id="PTHR10996">
    <property type="entry name" value="2-HYDROXYACID DEHYDROGENASE-RELATED"/>
    <property type="match status" value="1"/>
</dbReference>
<dbReference type="SUPFAM" id="SSF52283">
    <property type="entry name" value="Formate/glycerate dehydrogenase catalytic domain-like"/>
    <property type="match status" value="1"/>
</dbReference>
<feature type="domain" description="D-isomer specific 2-hydroxyacid dehydrogenase NAD-binding" evidence="7">
    <location>
        <begin position="125"/>
        <end position="298"/>
    </location>
</feature>
<evidence type="ECO:0000259" key="7">
    <source>
        <dbReference type="Pfam" id="PF02826"/>
    </source>
</evidence>
<dbReference type="Pfam" id="PF02826">
    <property type="entry name" value="2-Hacid_dh_C"/>
    <property type="match status" value="1"/>
</dbReference>
<dbReference type="EMBL" id="JAIWQS010000008">
    <property type="protein sequence ID" value="KAJ8900301.1"/>
    <property type="molecule type" value="Genomic_DNA"/>
</dbReference>
<dbReference type="FunFam" id="3.40.50.720:FF:000213">
    <property type="entry name" value="Putative 2-hydroxyacid dehydrogenase"/>
    <property type="match status" value="1"/>
</dbReference>
<evidence type="ECO:0000256" key="2">
    <source>
        <dbReference type="ARBA" id="ARBA00023002"/>
    </source>
</evidence>
<dbReference type="CDD" id="cd12156">
    <property type="entry name" value="HPPR"/>
    <property type="match status" value="1"/>
</dbReference>
<evidence type="ECO:0000256" key="4">
    <source>
        <dbReference type="ARBA" id="ARBA00066661"/>
    </source>
</evidence>
<dbReference type="GO" id="GO:0051287">
    <property type="term" value="F:NAD binding"/>
    <property type="evidence" value="ECO:0007669"/>
    <property type="project" value="InterPro"/>
</dbReference>
<comment type="similarity">
    <text evidence="5">Belongs to the D-isomer specific 2-hydroxyacid dehydrogenase family.</text>
</comment>
<proteinExistence type="inferred from homology"/>
<dbReference type="Gene3D" id="3.40.50.720">
    <property type="entry name" value="NAD(P)-binding Rossmann-like Domain"/>
    <property type="match status" value="2"/>
</dbReference>
<dbReference type="Pfam" id="PF00389">
    <property type="entry name" value="2-Hacid_dh"/>
    <property type="match status" value="1"/>
</dbReference>
<evidence type="ECO:0000256" key="5">
    <source>
        <dbReference type="RuleBase" id="RU003719"/>
    </source>
</evidence>
<evidence type="ECO:0000256" key="3">
    <source>
        <dbReference type="ARBA" id="ARBA00023027"/>
    </source>
</evidence>
<dbReference type="AlphaFoldDB" id="A0AAV8UFM5"/>
<evidence type="ECO:0000256" key="1">
    <source>
        <dbReference type="ARBA" id="ARBA00022857"/>
    </source>
</evidence>
<reference evidence="8 9" key="1">
    <citation type="submission" date="2021-09" db="EMBL/GenBank/DDBJ databases">
        <title>Genomic insights and catalytic innovation underlie evolution of tropane alkaloids biosynthesis.</title>
        <authorList>
            <person name="Wang Y.-J."/>
            <person name="Tian T."/>
            <person name="Huang J.-P."/>
            <person name="Huang S.-X."/>
        </authorList>
    </citation>
    <scope>NUCLEOTIDE SEQUENCE [LARGE SCALE GENOMIC DNA]</scope>
    <source>
        <strain evidence="8">KIB-2018</strain>
        <tissue evidence="8">Leaf</tissue>
    </source>
</reference>
<dbReference type="GO" id="GO:0016618">
    <property type="term" value="F:hydroxypyruvate reductase [NAD(P)H] activity"/>
    <property type="evidence" value="ECO:0007669"/>
    <property type="project" value="TreeGrafter"/>
</dbReference>
<organism evidence="8 9">
    <name type="scientific">Erythroxylum novogranatense</name>
    <dbReference type="NCBI Taxonomy" id="1862640"/>
    <lineage>
        <taxon>Eukaryota</taxon>
        <taxon>Viridiplantae</taxon>
        <taxon>Streptophyta</taxon>
        <taxon>Embryophyta</taxon>
        <taxon>Tracheophyta</taxon>
        <taxon>Spermatophyta</taxon>
        <taxon>Magnoliopsida</taxon>
        <taxon>eudicotyledons</taxon>
        <taxon>Gunneridae</taxon>
        <taxon>Pentapetalae</taxon>
        <taxon>rosids</taxon>
        <taxon>fabids</taxon>
        <taxon>Malpighiales</taxon>
        <taxon>Erythroxylaceae</taxon>
        <taxon>Erythroxylum</taxon>
    </lineage>
</organism>
<dbReference type="InterPro" id="IPR006139">
    <property type="entry name" value="D-isomer_2_OHA_DH_cat_dom"/>
</dbReference>
<dbReference type="GO" id="GO:0005829">
    <property type="term" value="C:cytosol"/>
    <property type="evidence" value="ECO:0007669"/>
    <property type="project" value="TreeGrafter"/>
</dbReference>
<evidence type="ECO:0000313" key="8">
    <source>
        <dbReference type="EMBL" id="KAJ8900301.1"/>
    </source>
</evidence>
<name>A0AAV8UFM5_9ROSI</name>
<dbReference type="InterPro" id="IPR006140">
    <property type="entry name" value="D-isomer_DH_NAD-bd"/>
</dbReference>
<comment type="caution">
    <text evidence="8">The sequence shown here is derived from an EMBL/GenBank/DDBJ whole genome shotgun (WGS) entry which is preliminary data.</text>
</comment>
<dbReference type="InterPro" id="IPR050223">
    <property type="entry name" value="D-isomer_2-hydroxyacid_DH"/>
</dbReference>
<dbReference type="PANTHER" id="PTHR10996:SF179">
    <property type="entry name" value="D-ISOMER SPECIFIC 2-HYDROXYACID DEHYDROGENASE FAMILY PROTEIN-RELATED"/>
    <property type="match status" value="1"/>
</dbReference>
<dbReference type="InterPro" id="IPR036291">
    <property type="entry name" value="NAD(P)-bd_dom_sf"/>
</dbReference>
<gene>
    <name evidence="8" type="ORF">K2173_024941</name>
</gene>
<keyword evidence="9" id="KW-1185">Reference proteome</keyword>
<keyword evidence="3" id="KW-0520">NAD</keyword>
<dbReference type="GO" id="GO:0030267">
    <property type="term" value="F:glyoxylate reductase (NADPH) activity"/>
    <property type="evidence" value="ECO:0007669"/>
    <property type="project" value="UniProtKB-EC"/>
</dbReference>
<keyword evidence="1" id="KW-0521">NADP</keyword>
<evidence type="ECO:0000259" key="6">
    <source>
        <dbReference type="Pfam" id="PF00389"/>
    </source>
</evidence>
<accession>A0AAV8UFM5</accession>
<dbReference type="GO" id="GO:0009853">
    <property type="term" value="P:photorespiration"/>
    <property type="evidence" value="ECO:0007669"/>
    <property type="project" value="UniProtKB-ARBA"/>
</dbReference>
<keyword evidence="2 5" id="KW-0560">Oxidoreductase</keyword>
<dbReference type="Proteomes" id="UP001159364">
    <property type="component" value="Linkage Group LG08"/>
</dbReference>